<dbReference type="InterPro" id="IPR005467">
    <property type="entry name" value="His_kinase_dom"/>
</dbReference>
<evidence type="ECO:0000256" key="3">
    <source>
        <dbReference type="ARBA" id="ARBA00022741"/>
    </source>
</evidence>
<dbReference type="AlphaFoldDB" id="A0A0F9NHC0"/>
<feature type="domain" description="Histidine kinase" evidence="7">
    <location>
        <begin position="172"/>
        <end position="378"/>
    </location>
</feature>
<evidence type="ECO:0000259" key="7">
    <source>
        <dbReference type="PROSITE" id="PS50109"/>
    </source>
</evidence>
<dbReference type="PROSITE" id="PS50112">
    <property type="entry name" value="PAS"/>
    <property type="match status" value="1"/>
</dbReference>
<dbReference type="InterPro" id="IPR000014">
    <property type="entry name" value="PAS"/>
</dbReference>
<dbReference type="SUPFAM" id="SSF47384">
    <property type="entry name" value="Homodimeric domain of signal transducing histidine kinase"/>
    <property type="match status" value="1"/>
</dbReference>
<dbReference type="PROSITE" id="PS50113">
    <property type="entry name" value="PAC"/>
    <property type="match status" value="1"/>
</dbReference>
<evidence type="ECO:0000256" key="2">
    <source>
        <dbReference type="ARBA" id="ARBA00022679"/>
    </source>
</evidence>
<name>A0A0F9NHC0_9ZZZZ</name>
<dbReference type="InterPro" id="IPR036890">
    <property type="entry name" value="HATPase_C_sf"/>
</dbReference>
<dbReference type="InterPro" id="IPR001610">
    <property type="entry name" value="PAC"/>
</dbReference>
<keyword evidence="6" id="KW-0902">Two-component regulatory system</keyword>
<accession>A0A0F9NHC0</accession>
<dbReference type="PROSITE" id="PS50109">
    <property type="entry name" value="HIS_KIN"/>
    <property type="match status" value="1"/>
</dbReference>
<dbReference type="SMART" id="SM00086">
    <property type="entry name" value="PAC"/>
    <property type="match status" value="1"/>
</dbReference>
<reference evidence="10" key="1">
    <citation type="journal article" date="2015" name="Nature">
        <title>Complex archaea that bridge the gap between prokaryotes and eukaryotes.</title>
        <authorList>
            <person name="Spang A."/>
            <person name="Saw J.H."/>
            <person name="Jorgensen S.L."/>
            <person name="Zaremba-Niedzwiedzka K."/>
            <person name="Martijn J."/>
            <person name="Lind A.E."/>
            <person name="van Eijk R."/>
            <person name="Schleper C."/>
            <person name="Guy L."/>
            <person name="Ettema T.J."/>
        </authorList>
    </citation>
    <scope>NUCLEOTIDE SEQUENCE</scope>
</reference>
<dbReference type="PANTHER" id="PTHR43065">
    <property type="entry name" value="SENSOR HISTIDINE KINASE"/>
    <property type="match status" value="1"/>
</dbReference>
<keyword evidence="3" id="KW-0547">Nucleotide-binding</keyword>
<dbReference type="Pfam" id="PF02518">
    <property type="entry name" value="HATPase_c"/>
    <property type="match status" value="1"/>
</dbReference>
<dbReference type="Gene3D" id="3.30.565.10">
    <property type="entry name" value="Histidine kinase-like ATPase, C-terminal domain"/>
    <property type="match status" value="1"/>
</dbReference>
<keyword evidence="2" id="KW-0808">Transferase</keyword>
<proteinExistence type="predicted"/>
<dbReference type="SMART" id="SM00388">
    <property type="entry name" value="HisKA"/>
    <property type="match status" value="1"/>
</dbReference>
<dbReference type="NCBIfam" id="TIGR00229">
    <property type="entry name" value="sensory_box"/>
    <property type="match status" value="1"/>
</dbReference>
<dbReference type="PRINTS" id="PR00344">
    <property type="entry name" value="BCTRLSENSOR"/>
</dbReference>
<dbReference type="InterPro" id="IPR003594">
    <property type="entry name" value="HATPase_dom"/>
</dbReference>
<dbReference type="Pfam" id="PF13426">
    <property type="entry name" value="PAS_9"/>
    <property type="match status" value="1"/>
</dbReference>
<dbReference type="Gene3D" id="3.30.450.20">
    <property type="entry name" value="PAS domain"/>
    <property type="match status" value="1"/>
</dbReference>
<evidence type="ECO:0000259" key="8">
    <source>
        <dbReference type="PROSITE" id="PS50112"/>
    </source>
</evidence>
<dbReference type="GO" id="GO:0000155">
    <property type="term" value="F:phosphorelay sensor kinase activity"/>
    <property type="evidence" value="ECO:0007669"/>
    <property type="project" value="InterPro"/>
</dbReference>
<dbReference type="SMART" id="SM00091">
    <property type="entry name" value="PAS"/>
    <property type="match status" value="1"/>
</dbReference>
<dbReference type="InterPro" id="IPR035965">
    <property type="entry name" value="PAS-like_dom_sf"/>
</dbReference>
<dbReference type="CDD" id="cd00130">
    <property type="entry name" value="PAS"/>
    <property type="match status" value="1"/>
</dbReference>
<organism evidence="10">
    <name type="scientific">marine sediment metagenome</name>
    <dbReference type="NCBI Taxonomy" id="412755"/>
    <lineage>
        <taxon>unclassified sequences</taxon>
        <taxon>metagenomes</taxon>
        <taxon>ecological metagenomes</taxon>
    </lineage>
</organism>
<evidence type="ECO:0000256" key="1">
    <source>
        <dbReference type="ARBA" id="ARBA00022553"/>
    </source>
</evidence>
<dbReference type="SMART" id="SM00387">
    <property type="entry name" value="HATPase_c"/>
    <property type="match status" value="1"/>
</dbReference>
<dbReference type="InterPro" id="IPR000700">
    <property type="entry name" value="PAS-assoc_C"/>
</dbReference>
<gene>
    <name evidence="10" type="ORF">LCGC14_0950940</name>
</gene>
<dbReference type="SUPFAM" id="SSF55785">
    <property type="entry name" value="PYP-like sensor domain (PAS domain)"/>
    <property type="match status" value="1"/>
</dbReference>
<feature type="domain" description="PAS" evidence="8">
    <location>
        <begin position="24"/>
        <end position="97"/>
    </location>
</feature>
<evidence type="ECO:0000256" key="5">
    <source>
        <dbReference type="ARBA" id="ARBA00022840"/>
    </source>
</evidence>
<protein>
    <recommendedName>
        <fullName evidence="11">Histidine kinase domain-containing protein</fullName>
    </recommendedName>
</protein>
<feature type="domain" description="PAC" evidence="9">
    <location>
        <begin position="102"/>
        <end position="154"/>
    </location>
</feature>
<dbReference type="InterPro" id="IPR003661">
    <property type="entry name" value="HisK_dim/P_dom"/>
</dbReference>
<comment type="caution">
    <text evidence="10">The sequence shown here is derived from an EMBL/GenBank/DDBJ whole genome shotgun (WGS) entry which is preliminary data.</text>
</comment>
<evidence type="ECO:0000259" key="9">
    <source>
        <dbReference type="PROSITE" id="PS50113"/>
    </source>
</evidence>
<dbReference type="GO" id="GO:0005524">
    <property type="term" value="F:ATP binding"/>
    <property type="evidence" value="ECO:0007669"/>
    <property type="project" value="UniProtKB-KW"/>
</dbReference>
<dbReference type="InterPro" id="IPR036097">
    <property type="entry name" value="HisK_dim/P_sf"/>
</dbReference>
<evidence type="ECO:0008006" key="11">
    <source>
        <dbReference type="Google" id="ProtNLM"/>
    </source>
</evidence>
<dbReference type="Pfam" id="PF00512">
    <property type="entry name" value="HisKA"/>
    <property type="match status" value="1"/>
</dbReference>
<keyword evidence="5" id="KW-0067">ATP-binding</keyword>
<dbReference type="PANTHER" id="PTHR43065:SF10">
    <property type="entry name" value="PEROXIDE STRESS-ACTIVATED HISTIDINE KINASE MAK3"/>
    <property type="match status" value="1"/>
</dbReference>
<dbReference type="EMBL" id="LAZR01003383">
    <property type="protein sequence ID" value="KKN18915.1"/>
    <property type="molecule type" value="Genomic_DNA"/>
</dbReference>
<keyword evidence="4" id="KW-0418">Kinase</keyword>
<dbReference type="CDD" id="cd00082">
    <property type="entry name" value="HisKA"/>
    <property type="match status" value="1"/>
</dbReference>
<evidence type="ECO:0000313" key="10">
    <source>
        <dbReference type="EMBL" id="KKN18915.1"/>
    </source>
</evidence>
<dbReference type="Gene3D" id="1.10.287.130">
    <property type="match status" value="1"/>
</dbReference>
<dbReference type="InterPro" id="IPR004358">
    <property type="entry name" value="Sig_transdc_His_kin-like_C"/>
</dbReference>
<evidence type="ECO:0000256" key="4">
    <source>
        <dbReference type="ARBA" id="ARBA00022777"/>
    </source>
</evidence>
<sequence length="382" mass="42254">MVFSISGQKIINKQKVTAKKLKESEELYFTTLKSIGDAVITTDLNSNVSFLNEVAELLTGWTLRESFGKPVSKIFKIVNEQTHKKLENPVARVLKEGIIVGLANHSILITKDEKEIPIDDSGAPIKDDKGNIKGVVLIFRDITERKRSEQVYREAQKIRQERLIMLGQLAGGVGHELRNPLGAIKNAAYFLKMAIENPELEIKETLEVLEKEVHNSEIIINSLLGFARPKPPLFRKIEINGIIDYMLSNIEIPNNIRVVKEFDENLPTILGDPDQIIPVFRNIIINAIQAMVKGGNLVIKTTTLSIGGVSISITDSGVGIDKENMNKLFEPLFTTKAKGIGLGLAISKILVENHGGTIKAQSEVGKGCTFTIELPISKNEKD</sequence>
<evidence type="ECO:0000256" key="6">
    <source>
        <dbReference type="ARBA" id="ARBA00023012"/>
    </source>
</evidence>
<keyword evidence="1" id="KW-0597">Phosphoprotein</keyword>
<dbReference type="SUPFAM" id="SSF55874">
    <property type="entry name" value="ATPase domain of HSP90 chaperone/DNA topoisomerase II/histidine kinase"/>
    <property type="match status" value="1"/>
</dbReference>